<dbReference type="GO" id="GO:0016407">
    <property type="term" value="F:acetyltransferase activity"/>
    <property type="evidence" value="ECO:0007669"/>
    <property type="project" value="TreeGrafter"/>
</dbReference>
<evidence type="ECO:0000256" key="5">
    <source>
        <dbReference type="ARBA" id="ARBA00023315"/>
    </source>
</evidence>
<dbReference type="SUPFAM" id="SSF52777">
    <property type="entry name" value="CoA-dependent acyltransferases"/>
    <property type="match status" value="1"/>
</dbReference>
<evidence type="ECO:0000256" key="3">
    <source>
        <dbReference type="ARBA" id="ARBA00022679"/>
    </source>
</evidence>
<evidence type="ECO:0000256" key="2">
    <source>
        <dbReference type="ARBA" id="ARBA00007317"/>
    </source>
</evidence>
<comment type="similarity">
    <text evidence="2 6">Belongs to the 2-oxoacid dehydrogenase family.</text>
</comment>
<dbReference type="Pfam" id="PF00198">
    <property type="entry name" value="2-oxoacid_dh"/>
    <property type="match status" value="1"/>
</dbReference>
<dbReference type="EMBL" id="AP025628">
    <property type="protein sequence ID" value="BDG60219.1"/>
    <property type="molecule type" value="Genomic_DNA"/>
</dbReference>
<organism evidence="8 9">
    <name type="scientific">Caldinitratiruptor microaerophilus</name>
    <dbReference type="NCBI Taxonomy" id="671077"/>
    <lineage>
        <taxon>Bacteria</taxon>
        <taxon>Bacillati</taxon>
        <taxon>Bacillota</taxon>
        <taxon>Clostridia</taxon>
        <taxon>Eubacteriales</taxon>
        <taxon>Symbiobacteriaceae</taxon>
        <taxon>Caldinitratiruptor</taxon>
    </lineage>
</organism>
<dbReference type="KEGG" id="cmic:caldi_13090"/>
<evidence type="ECO:0000313" key="9">
    <source>
        <dbReference type="Proteomes" id="UP001163687"/>
    </source>
</evidence>
<dbReference type="InterPro" id="IPR001078">
    <property type="entry name" value="2-oxoacid_DH_actylTfrase"/>
</dbReference>
<evidence type="ECO:0000259" key="7">
    <source>
        <dbReference type="PROSITE" id="PS50968"/>
    </source>
</evidence>
<protein>
    <recommendedName>
        <fullName evidence="6">Dihydrolipoamide acetyltransferase component of pyruvate dehydrogenase complex</fullName>
        <ecNumber evidence="6">2.3.1.-</ecNumber>
    </recommendedName>
</protein>
<dbReference type="CDD" id="cd06849">
    <property type="entry name" value="lipoyl_domain"/>
    <property type="match status" value="1"/>
</dbReference>
<evidence type="ECO:0000256" key="1">
    <source>
        <dbReference type="ARBA" id="ARBA00001938"/>
    </source>
</evidence>
<name>A0AA35CKJ7_9FIRM</name>
<dbReference type="Gene3D" id="2.40.50.100">
    <property type="match status" value="1"/>
</dbReference>
<dbReference type="InterPro" id="IPR011053">
    <property type="entry name" value="Single_hybrid_motif"/>
</dbReference>
<sequence>MSASVVMPAGGTVLQWLKRPGDWVAPGEAVVTVAVGGAAHALPAPAGGVLAAALVRPGSAVAPGEDLAYISPAVAGPGGQRLLPWDHLRLRIAHHMQYSSNAAAHVTTGVEVDVSRLQSLRRALRERGMPIGLTPFLVRAAAEALLDWPCLNGQVTPLGLVLPDRVNICVPVDVPGGVDLIVLRDAPYKTVSHLAAELRYLSALARAGYGGPHISEGGTFTVTNPGSLGSVWGTAVINQPNCAILACQAVVDRPVALPGGRIEVRPVMNLSLSFDHRALDGVVTLGFLNRVREVVEAANVPV</sequence>
<dbReference type="RefSeq" id="WP_264844284.1">
    <property type="nucleotide sequence ID" value="NZ_AP025628.1"/>
</dbReference>
<dbReference type="Pfam" id="PF00364">
    <property type="entry name" value="Biotin_lipoyl"/>
    <property type="match status" value="1"/>
</dbReference>
<keyword evidence="5 6" id="KW-0012">Acyltransferase</keyword>
<evidence type="ECO:0000313" key="8">
    <source>
        <dbReference type="EMBL" id="BDG60219.1"/>
    </source>
</evidence>
<keyword evidence="3 6" id="KW-0808">Transferase</keyword>
<evidence type="ECO:0000256" key="4">
    <source>
        <dbReference type="ARBA" id="ARBA00022823"/>
    </source>
</evidence>
<dbReference type="PROSITE" id="PS50968">
    <property type="entry name" value="BIOTINYL_LIPOYL"/>
    <property type="match status" value="1"/>
</dbReference>
<dbReference type="EC" id="2.3.1.-" evidence="6"/>
<dbReference type="GO" id="GO:0005737">
    <property type="term" value="C:cytoplasm"/>
    <property type="evidence" value="ECO:0007669"/>
    <property type="project" value="TreeGrafter"/>
</dbReference>
<dbReference type="PANTHER" id="PTHR43178">
    <property type="entry name" value="DIHYDROLIPOAMIDE ACETYLTRANSFERASE COMPONENT OF PYRUVATE DEHYDROGENASE COMPLEX"/>
    <property type="match status" value="1"/>
</dbReference>
<keyword evidence="4 6" id="KW-0450">Lipoyl</keyword>
<dbReference type="GO" id="GO:0031405">
    <property type="term" value="F:lipoic acid binding"/>
    <property type="evidence" value="ECO:0007669"/>
    <property type="project" value="TreeGrafter"/>
</dbReference>
<dbReference type="SUPFAM" id="SSF51230">
    <property type="entry name" value="Single hybrid motif"/>
    <property type="match status" value="1"/>
</dbReference>
<dbReference type="InterPro" id="IPR050743">
    <property type="entry name" value="2-oxoacid_DH_E2_comp"/>
</dbReference>
<dbReference type="Proteomes" id="UP001163687">
    <property type="component" value="Chromosome"/>
</dbReference>
<keyword evidence="9" id="KW-1185">Reference proteome</keyword>
<dbReference type="InterPro" id="IPR023213">
    <property type="entry name" value="CAT-like_dom_sf"/>
</dbReference>
<reference evidence="8" key="1">
    <citation type="submission" date="2022-03" db="EMBL/GenBank/DDBJ databases">
        <title>Complete genome sequence of Caldinitratiruptor microaerophilus.</title>
        <authorList>
            <person name="Mukaiyama R."/>
            <person name="Nishiyama T."/>
            <person name="Ueda K."/>
        </authorList>
    </citation>
    <scope>NUCLEOTIDE SEQUENCE</scope>
    <source>
        <strain evidence="8">JCM 16183</strain>
    </source>
</reference>
<dbReference type="PANTHER" id="PTHR43178:SF5">
    <property type="entry name" value="LIPOAMIDE ACYLTRANSFERASE COMPONENT OF BRANCHED-CHAIN ALPHA-KETO ACID DEHYDROGENASE COMPLEX, MITOCHONDRIAL"/>
    <property type="match status" value="1"/>
</dbReference>
<feature type="domain" description="Lipoyl-binding" evidence="7">
    <location>
        <begin position="1"/>
        <end position="71"/>
    </location>
</feature>
<accession>A0AA35CKJ7</accession>
<dbReference type="Gene3D" id="3.30.559.10">
    <property type="entry name" value="Chloramphenicol acetyltransferase-like domain"/>
    <property type="match status" value="1"/>
</dbReference>
<comment type="cofactor">
    <cofactor evidence="1 6">
        <name>(R)-lipoate</name>
        <dbReference type="ChEBI" id="CHEBI:83088"/>
    </cofactor>
</comment>
<dbReference type="AlphaFoldDB" id="A0AA35CKJ7"/>
<proteinExistence type="inferred from homology"/>
<gene>
    <name evidence="8" type="ORF">caldi_13090</name>
</gene>
<dbReference type="InterPro" id="IPR000089">
    <property type="entry name" value="Biotin_lipoyl"/>
</dbReference>
<evidence type="ECO:0000256" key="6">
    <source>
        <dbReference type="RuleBase" id="RU003423"/>
    </source>
</evidence>